<organism evidence="4 5">
    <name type="scientific">Cupriavidus metallidurans (strain ATCC 43123 / DSM 2839 / NBRC 102507 / CH34)</name>
    <name type="common">Ralstonia metallidurans</name>
    <dbReference type="NCBI Taxonomy" id="266264"/>
    <lineage>
        <taxon>Bacteria</taxon>
        <taxon>Pseudomonadati</taxon>
        <taxon>Pseudomonadota</taxon>
        <taxon>Betaproteobacteria</taxon>
        <taxon>Burkholderiales</taxon>
        <taxon>Burkholderiaceae</taxon>
        <taxon>Cupriavidus</taxon>
    </lineage>
</organism>
<protein>
    <submittedName>
        <fullName evidence="4">Type-4 fimbrial biogenesis transmembrane protein, pilX</fullName>
    </submittedName>
</protein>
<dbReference type="Pfam" id="PF14341">
    <property type="entry name" value="PilX_N"/>
    <property type="match status" value="1"/>
</dbReference>
<feature type="domain" description="PilX/PilW C-terminal" evidence="2">
    <location>
        <begin position="97"/>
        <end position="187"/>
    </location>
</feature>
<evidence type="ECO:0000313" key="4">
    <source>
        <dbReference type="EMBL" id="ABF07077.1"/>
    </source>
</evidence>
<dbReference type="RefSeq" id="WP_011515097.1">
    <property type="nucleotide sequence ID" value="NC_007973.1"/>
</dbReference>
<sequence>MKHPTRHRPPGRGTSQGYVLIVGLLFLLVLSLLAVSMMKSFGMQEKIAGNTREKQRAFEAAQSALRYGEWWLGQGNGSSGALCKSIVSVTANDWSSMQVCSNALTNPTALPWTPARADYSPPSMAVALNGNLGGKAASGDINYAAPPSLYINYLGLSQDGLSMLYSVTGAGYGGSAATAAVVQSTYQVGASTKDLGKE</sequence>
<dbReference type="Proteomes" id="UP000002429">
    <property type="component" value="Chromosome"/>
</dbReference>
<evidence type="ECO:0000259" key="3">
    <source>
        <dbReference type="Pfam" id="PF14341"/>
    </source>
</evidence>
<dbReference type="eggNOG" id="COG4726">
    <property type="taxonomic scope" value="Bacteria"/>
</dbReference>
<keyword evidence="5" id="KW-1185">Reference proteome</keyword>
<keyword evidence="1" id="KW-0472">Membrane</keyword>
<feature type="transmembrane region" description="Helical" evidence="1">
    <location>
        <begin position="18"/>
        <end position="38"/>
    </location>
</feature>
<reference evidence="5" key="1">
    <citation type="journal article" date="2010" name="PLoS ONE">
        <title>The complete genome sequence of Cupriavidus metallidurans strain CH34, a master survivalist in harsh and anthropogenic environments.</title>
        <authorList>
            <person name="Janssen P.J."/>
            <person name="Van Houdt R."/>
            <person name="Moors H."/>
            <person name="Monsieurs P."/>
            <person name="Morin N."/>
            <person name="Michaux A."/>
            <person name="Benotmane M.A."/>
            <person name="Leys N."/>
            <person name="Vallaeys T."/>
            <person name="Lapidus A."/>
            <person name="Monchy S."/>
            <person name="Medigue C."/>
            <person name="Taghavi S."/>
            <person name="McCorkle S."/>
            <person name="Dunn J."/>
            <person name="van der Lelie D."/>
            <person name="Mergeay M."/>
        </authorList>
    </citation>
    <scope>NUCLEOTIDE SEQUENCE [LARGE SCALE GENOMIC DNA]</scope>
    <source>
        <strain evidence="5">ATCC 43123 / DSM 2839 / NBRC 102507 / CH34</strain>
    </source>
</reference>
<dbReference type="KEGG" id="rme:Rmet_0191"/>
<name>Q1LRZ9_CUPMC</name>
<dbReference type="STRING" id="266264.Rmet_0191"/>
<gene>
    <name evidence="4" type="ordered locus">Rmet_0191</name>
</gene>
<dbReference type="InterPro" id="IPR025746">
    <property type="entry name" value="PilX_N_dom"/>
</dbReference>
<keyword evidence="1" id="KW-1133">Transmembrane helix</keyword>
<dbReference type="EMBL" id="CP000352">
    <property type="protein sequence ID" value="ABF07077.1"/>
    <property type="molecule type" value="Genomic_DNA"/>
</dbReference>
<proteinExistence type="predicted"/>
<keyword evidence="1 4" id="KW-0812">Transmembrane</keyword>
<dbReference type="HOGENOM" id="CLU_086355_0_0_4"/>
<evidence type="ECO:0000313" key="5">
    <source>
        <dbReference type="Proteomes" id="UP000002429"/>
    </source>
</evidence>
<dbReference type="AlphaFoldDB" id="Q1LRZ9"/>
<evidence type="ECO:0000256" key="1">
    <source>
        <dbReference type="SAM" id="Phobius"/>
    </source>
</evidence>
<feature type="domain" description="Type 4 fimbrial biogenesis protein PilX N-terminal" evidence="3">
    <location>
        <begin position="16"/>
        <end position="66"/>
    </location>
</feature>
<accession>Q1LRZ9</accession>
<dbReference type="InterPro" id="IPR025205">
    <property type="entry name" value="PilX/PilW_C"/>
</dbReference>
<dbReference type="Pfam" id="PF13681">
    <property type="entry name" value="PilX"/>
    <property type="match status" value="1"/>
</dbReference>
<evidence type="ECO:0000259" key="2">
    <source>
        <dbReference type="Pfam" id="PF13681"/>
    </source>
</evidence>